<dbReference type="EMBL" id="BAFH01000003">
    <property type="protein sequence ID" value="GAB62991.1"/>
    <property type="molecule type" value="Genomic_DNA"/>
</dbReference>
<accession>I3IMP6</accession>
<sequence>MRDIYFYTSLFSTLLIYTTMLCFLVTFVVVTGIIGALIILSAIIVLFIFFYDGFKIIKNMGKYTSH</sequence>
<proteinExistence type="predicted"/>
<evidence type="ECO:0000313" key="2">
    <source>
        <dbReference type="EMBL" id="GAB62991.1"/>
    </source>
</evidence>
<keyword evidence="1" id="KW-0812">Transmembrane</keyword>
<keyword evidence="1" id="KW-1133">Transmembrane helix</keyword>
<organism evidence="2 3">
    <name type="scientific">Candidatus Jettenia caeni</name>
    <dbReference type="NCBI Taxonomy" id="247490"/>
    <lineage>
        <taxon>Bacteria</taxon>
        <taxon>Pseudomonadati</taxon>
        <taxon>Planctomycetota</taxon>
        <taxon>Candidatus Brocadiia</taxon>
        <taxon>Candidatus Brocadiales</taxon>
        <taxon>Candidatus Brocadiaceae</taxon>
        <taxon>Candidatus Jettenia</taxon>
    </lineage>
</organism>
<keyword evidence="3" id="KW-1185">Reference proteome</keyword>
<reference evidence="2 3" key="1">
    <citation type="journal article" date="2012" name="FEBS Lett.">
        <title>Anammox organism KSU-1 expresses a NirK-type copper-containing nitrite reductase instead of a NirS-type with cytochrome cd1.</title>
        <authorList>
            <person name="Hira D."/>
            <person name="Toh H."/>
            <person name="Migita C.T."/>
            <person name="Okubo H."/>
            <person name="Nishiyama T."/>
            <person name="Hattori M."/>
            <person name="Furukawa K."/>
            <person name="Fujii T."/>
        </authorList>
    </citation>
    <scope>NUCLEOTIDE SEQUENCE [LARGE SCALE GENOMIC DNA]</scope>
</reference>
<comment type="caution">
    <text evidence="2">The sequence shown here is derived from an EMBL/GenBank/DDBJ whole genome shotgun (WGS) entry which is preliminary data.</text>
</comment>
<evidence type="ECO:0000256" key="1">
    <source>
        <dbReference type="SAM" id="Phobius"/>
    </source>
</evidence>
<keyword evidence="1" id="KW-0472">Membrane</keyword>
<evidence type="ECO:0000313" key="3">
    <source>
        <dbReference type="Proteomes" id="UP000002985"/>
    </source>
</evidence>
<feature type="transmembrane region" description="Helical" evidence="1">
    <location>
        <begin position="7"/>
        <end position="27"/>
    </location>
</feature>
<gene>
    <name evidence="2" type="ORF">KSU1_C1395</name>
</gene>
<dbReference type="AlphaFoldDB" id="I3IMP6"/>
<name>I3IMP6_9BACT</name>
<feature type="transmembrane region" description="Helical" evidence="1">
    <location>
        <begin position="33"/>
        <end position="54"/>
    </location>
</feature>
<dbReference type="STRING" id="247490.KSU1_C1395"/>
<dbReference type="Proteomes" id="UP000002985">
    <property type="component" value="Unassembled WGS sequence"/>
</dbReference>
<protein>
    <submittedName>
        <fullName evidence="2">Uncharacterized protein</fullName>
    </submittedName>
</protein>